<keyword evidence="1" id="KW-1133">Transmembrane helix</keyword>
<organism evidence="3 4">
    <name type="scientific">Bifidobacterium vespertilionis</name>
    <dbReference type="NCBI Taxonomy" id="2562524"/>
    <lineage>
        <taxon>Bacteria</taxon>
        <taxon>Bacillati</taxon>
        <taxon>Actinomycetota</taxon>
        <taxon>Actinomycetes</taxon>
        <taxon>Bifidobacteriales</taxon>
        <taxon>Bifidobacteriaceae</taxon>
        <taxon>Bifidobacterium</taxon>
    </lineage>
</organism>
<evidence type="ECO:0000313" key="3">
    <source>
        <dbReference type="EMBL" id="KAA8822985.1"/>
    </source>
</evidence>
<feature type="transmembrane region" description="Helical" evidence="1">
    <location>
        <begin position="16"/>
        <end position="34"/>
    </location>
</feature>
<feature type="transmembrane region" description="Helical" evidence="1">
    <location>
        <begin position="164"/>
        <end position="183"/>
    </location>
</feature>
<dbReference type="EMBL" id="RZOA01000013">
    <property type="protein sequence ID" value="KAA8822985.1"/>
    <property type="molecule type" value="Genomic_DNA"/>
</dbReference>
<feature type="transmembrane region" description="Helical" evidence="1">
    <location>
        <begin position="135"/>
        <end position="157"/>
    </location>
</feature>
<sequence>MTSFQAFHYWCLGRHCRMAVLALAAGYAMSWLWWDVGFDTHLLGQYHGVSVGSWQMLPILTGIAAMALLARNRPSAGLTCCKTEHRVTAAALALAASLSSVMTPVVRMAFCAVPLAWIPRGSAWVAAGSRLQTPLGWDICALMWMQCALVLAVAMVAIAACGRLVGVVAGFGAYALLLLAASWRPIAALSPLAWDSSGYTGGRMIAVSAMFLVACALQWACLRRGWAAG</sequence>
<protein>
    <recommendedName>
        <fullName evidence="6">Transmembrane protein</fullName>
    </recommendedName>
</protein>
<proteinExistence type="predicted"/>
<dbReference type="Proteomes" id="UP000374630">
    <property type="component" value="Unassembled WGS sequence"/>
</dbReference>
<dbReference type="Proteomes" id="UP000345527">
    <property type="component" value="Unassembled WGS sequence"/>
</dbReference>
<feature type="transmembrane region" description="Helical" evidence="1">
    <location>
        <begin position="91"/>
        <end position="115"/>
    </location>
</feature>
<evidence type="ECO:0000313" key="5">
    <source>
        <dbReference type="Proteomes" id="UP000374630"/>
    </source>
</evidence>
<evidence type="ECO:0008006" key="6">
    <source>
        <dbReference type="Google" id="ProtNLM"/>
    </source>
</evidence>
<keyword evidence="5" id="KW-1185">Reference proteome</keyword>
<dbReference type="EMBL" id="RZNZ01000013">
    <property type="protein sequence ID" value="KAA8818851.1"/>
    <property type="molecule type" value="Genomic_DNA"/>
</dbReference>
<dbReference type="AlphaFoldDB" id="A0A5J5E1L1"/>
<dbReference type="RefSeq" id="WP_150354293.1">
    <property type="nucleotide sequence ID" value="NZ_RZNZ01000013.1"/>
</dbReference>
<feature type="transmembrane region" description="Helical" evidence="1">
    <location>
        <begin position="54"/>
        <end position="70"/>
    </location>
</feature>
<name>A0A5J5E1L1_9BIFI</name>
<feature type="transmembrane region" description="Helical" evidence="1">
    <location>
        <begin position="203"/>
        <end position="222"/>
    </location>
</feature>
<reference evidence="4 5" key="1">
    <citation type="journal article" date="2019" name="Syst. Appl. Microbiol.">
        <title>Characterization of Bifidobacterium species in feaces of the Egyptian fruit bat: Description of B. vespertilionis sp. nov. and B. rousetti sp. nov.</title>
        <authorList>
            <person name="Modesto M."/>
            <person name="Satti M."/>
            <person name="Watanabe K."/>
            <person name="Puglisi E."/>
            <person name="Morelli L."/>
            <person name="Huang C.-H."/>
            <person name="Liou J.-S."/>
            <person name="Miyashita M."/>
            <person name="Tamura T."/>
            <person name="Saito S."/>
            <person name="Mori K."/>
            <person name="Huang L."/>
            <person name="Sciavilla P."/>
            <person name="Sandri C."/>
            <person name="Spiezio C."/>
            <person name="Vitali F."/>
            <person name="Cavalieri D."/>
            <person name="Perpetuini G."/>
            <person name="Tofalo R."/>
            <person name="Bonetti A."/>
            <person name="Arita M."/>
            <person name="Mattarelli P."/>
        </authorList>
    </citation>
    <scope>NUCLEOTIDE SEQUENCE [LARGE SCALE GENOMIC DNA]</scope>
    <source>
        <strain evidence="2 5">RST16</strain>
        <strain evidence="3 4">RST8</strain>
    </source>
</reference>
<keyword evidence="1" id="KW-0812">Transmembrane</keyword>
<keyword evidence="1" id="KW-0472">Membrane</keyword>
<gene>
    <name evidence="3" type="ORF">EM848_07370</name>
    <name evidence="2" type="ORF">EMO90_09310</name>
</gene>
<comment type="caution">
    <text evidence="3">The sequence shown here is derived from an EMBL/GenBank/DDBJ whole genome shotgun (WGS) entry which is preliminary data.</text>
</comment>
<evidence type="ECO:0000256" key="1">
    <source>
        <dbReference type="SAM" id="Phobius"/>
    </source>
</evidence>
<evidence type="ECO:0000313" key="4">
    <source>
        <dbReference type="Proteomes" id="UP000345527"/>
    </source>
</evidence>
<accession>A0A5J5E1L1</accession>
<evidence type="ECO:0000313" key="2">
    <source>
        <dbReference type="EMBL" id="KAA8818851.1"/>
    </source>
</evidence>